<evidence type="ECO:0000256" key="1">
    <source>
        <dbReference type="ARBA" id="ARBA00008361"/>
    </source>
</evidence>
<evidence type="ECO:0000256" key="2">
    <source>
        <dbReference type="ARBA" id="ARBA00022603"/>
    </source>
</evidence>
<comment type="similarity">
    <text evidence="1">Belongs to the methyltransferase superfamily.</text>
</comment>
<reference evidence="5 6" key="1">
    <citation type="submission" date="2015-07" db="EMBL/GenBank/DDBJ databases">
        <title>Whole genome sequence of Herpetosiphon geysericola DSM 7119.</title>
        <authorList>
            <person name="Hemp J."/>
            <person name="Ward L.M."/>
            <person name="Pace L.A."/>
            <person name="Fischer W.W."/>
        </authorList>
    </citation>
    <scope>NUCLEOTIDE SEQUENCE [LARGE SCALE GENOMIC DNA]</scope>
    <source>
        <strain evidence="5 6">DSM 7119</strain>
    </source>
</reference>
<keyword evidence="3 5" id="KW-0808">Transferase</keyword>
<evidence type="ECO:0000313" key="6">
    <source>
        <dbReference type="Proteomes" id="UP000050277"/>
    </source>
</evidence>
<dbReference type="SUPFAM" id="SSF53335">
    <property type="entry name" value="S-adenosyl-L-methionine-dependent methyltransferases"/>
    <property type="match status" value="1"/>
</dbReference>
<dbReference type="Proteomes" id="UP000050277">
    <property type="component" value="Unassembled WGS sequence"/>
</dbReference>
<gene>
    <name evidence="5" type="ORF">SE18_16715</name>
</gene>
<accession>A0A0P6XZR9</accession>
<organism evidence="5 6">
    <name type="scientific">Herpetosiphon geysericola</name>
    <dbReference type="NCBI Taxonomy" id="70996"/>
    <lineage>
        <taxon>Bacteria</taxon>
        <taxon>Bacillati</taxon>
        <taxon>Chloroflexota</taxon>
        <taxon>Chloroflexia</taxon>
        <taxon>Herpetosiphonales</taxon>
        <taxon>Herpetosiphonaceae</taxon>
        <taxon>Herpetosiphon</taxon>
    </lineage>
</organism>
<dbReference type="PANTHER" id="PTHR44942">
    <property type="entry name" value="METHYLTRANSF_11 DOMAIN-CONTAINING PROTEIN"/>
    <property type="match status" value="1"/>
</dbReference>
<name>A0A0P6XZR9_9CHLR</name>
<evidence type="ECO:0000256" key="3">
    <source>
        <dbReference type="ARBA" id="ARBA00022679"/>
    </source>
</evidence>
<keyword evidence="2 5" id="KW-0489">Methyltransferase</keyword>
<keyword evidence="6" id="KW-1185">Reference proteome</keyword>
<dbReference type="InterPro" id="IPR029063">
    <property type="entry name" value="SAM-dependent_MTases_sf"/>
</dbReference>
<dbReference type="Gene3D" id="3.40.50.150">
    <property type="entry name" value="Vaccinia Virus protein VP39"/>
    <property type="match status" value="1"/>
</dbReference>
<evidence type="ECO:0000259" key="4">
    <source>
        <dbReference type="Pfam" id="PF08241"/>
    </source>
</evidence>
<dbReference type="CDD" id="cd02440">
    <property type="entry name" value="AdoMet_MTases"/>
    <property type="match status" value="1"/>
</dbReference>
<dbReference type="InterPro" id="IPR013216">
    <property type="entry name" value="Methyltransf_11"/>
</dbReference>
<dbReference type="AlphaFoldDB" id="A0A0P6XZR9"/>
<dbReference type="EMBL" id="LGKP01000025">
    <property type="protein sequence ID" value="KPL85310.1"/>
    <property type="molecule type" value="Genomic_DNA"/>
</dbReference>
<dbReference type="STRING" id="70996.SE18_16715"/>
<sequence>MTDSSVVWVDEASRYDQARPTAPSVLVDLLTQLSHTPKPALVVDLGCGTGRSTTIWAERAERVIGIEPSADMRNVAISKLAADSCISYRAGFGHQTSLDSSSADIVTCAQALHWMEPNSTLAEIARILRPGGVFAAYDYHWPPTIHWELDQIFQQVAQRFEQLIERRATPADHPGWDKQHRQRMQASGLFQHTLELTLHHCEYGDAQRFIDLILSSGYHYHLKNGTLTEQELGFDRLKQAAHDLIGPQPIAWYFSYQVCIGIR</sequence>
<protein>
    <submittedName>
        <fullName evidence="5">Methyltransferase type 11</fullName>
    </submittedName>
</protein>
<dbReference type="GO" id="GO:0032259">
    <property type="term" value="P:methylation"/>
    <property type="evidence" value="ECO:0007669"/>
    <property type="project" value="UniProtKB-KW"/>
</dbReference>
<dbReference type="OrthoDB" id="9797252at2"/>
<proteinExistence type="inferred from homology"/>
<dbReference type="PANTHER" id="PTHR44942:SF4">
    <property type="entry name" value="METHYLTRANSFERASE TYPE 11 DOMAIN-CONTAINING PROTEIN"/>
    <property type="match status" value="1"/>
</dbReference>
<dbReference type="GO" id="GO:0008757">
    <property type="term" value="F:S-adenosylmethionine-dependent methyltransferase activity"/>
    <property type="evidence" value="ECO:0007669"/>
    <property type="project" value="InterPro"/>
</dbReference>
<dbReference type="Pfam" id="PF08241">
    <property type="entry name" value="Methyltransf_11"/>
    <property type="match status" value="1"/>
</dbReference>
<evidence type="ECO:0000313" key="5">
    <source>
        <dbReference type="EMBL" id="KPL85310.1"/>
    </source>
</evidence>
<comment type="caution">
    <text evidence="5">The sequence shown here is derived from an EMBL/GenBank/DDBJ whole genome shotgun (WGS) entry which is preliminary data.</text>
</comment>
<dbReference type="InterPro" id="IPR051052">
    <property type="entry name" value="Diverse_substrate_MTase"/>
</dbReference>
<feature type="domain" description="Methyltransferase type 11" evidence="4">
    <location>
        <begin position="43"/>
        <end position="135"/>
    </location>
</feature>
<dbReference type="RefSeq" id="WP_054535599.1">
    <property type="nucleotide sequence ID" value="NZ_LGKP01000025.1"/>
</dbReference>